<evidence type="ECO:0000259" key="1">
    <source>
        <dbReference type="Pfam" id="PF07075"/>
    </source>
</evidence>
<dbReference type="AlphaFoldDB" id="A0A382FZX1"/>
<feature type="domain" description="Peptidoglycan beta-N-acetylmuramidase NamZ C-terminal" evidence="2">
    <location>
        <begin position="223"/>
        <end position="373"/>
    </location>
</feature>
<dbReference type="PANTHER" id="PTHR42915:SF1">
    <property type="entry name" value="PEPTIDOGLYCAN BETA-N-ACETYLMURAMIDASE NAMZ"/>
    <property type="match status" value="1"/>
</dbReference>
<evidence type="ECO:0000259" key="2">
    <source>
        <dbReference type="Pfam" id="PF20732"/>
    </source>
</evidence>
<accession>A0A382FZX1</accession>
<evidence type="ECO:0008006" key="4">
    <source>
        <dbReference type="Google" id="ProtNLM"/>
    </source>
</evidence>
<sequence>ILLEEKLDLIKNKSIALVTNHSGLDKNGVPNYKRLMIQKDVKLKIIFSPEHGLFGEAADGEKVNYNGQLNTLPPVASLYGNSRKPKKEQLEGVDVIIYDIQDVGARFYTYISTLGQIMEVASQQGIPIMVLDRPNPITGIKIEGPILDLKNQSDVGYYPIPIRYGLTIGELAKMIIGEKWIDATPELIIVPMLGWQRGHWMDEINTNWVNPSPNIPDLETAIAYPGMCLFEATNINEGRGSKKPFKRFGAPWINKQKLSIELNNLNLAGVVFKPISYIPIDIKGVANNPKYENQVCNGIEIIITNRNDFNSVNTALSILSIISKEFPGSFEINKSRMKKLWGKENFLDSLHSNGVFDVSLDNFNDASKKYHLYD</sequence>
<dbReference type="PIRSF" id="PIRSF016719">
    <property type="entry name" value="UCP016719"/>
    <property type="match status" value="1"/>
</dbReference>
<dbReference type="Gene3D" id="3.40.50.12170">
    <property type="entry name" value="Uncharacterised protein PF07075, DUF1343"/>
    <property type="match status" value="1"/>
</dbReference>
<dbReference type="InterPro" id="IPR008302">
    <property type="entry name" value="NamZ"/>
</dbReference>
<evidence type="ECO:0000313" key="3">
    <source>
        <dbReference type="EMBL" id="SVB68510.1"/>
    </source>
</evidence>
<proteinExistence type="predicted"/>
<dbReference type="InterPro" id="IPR048502">
    <property type="entry name" value="NamZ_N"/>
</dbReference>
<dbReference type="PANTHER" id="PTHR42915">
    <property type="entry name" value="HYPOTHETICAL 460 KDA PROTEIN IN FEUA-SIGW INTERGENIC REGION [PRECURSOR]"/>
    <property type="match status" value="1"/>
</dbReference>
<dbReference type="InterPro" id="IPR048503">
    <property type="entry name" value="NamZ_C"/>
</dbReference>
<name>A0A382FZX1_9ZZZZ</name>
<dbReference type="Pfam" id="PF20732">
    <property type="entry name" value="NamZ_C"/>
    <property type="match status" value="1"/>
</dbReference>
<dbReference type="Pfam" id="PF07075">
    <property type="entry name" value="NamZ_N"/>
    <property type="match status" value="1"/>
</dbReference>
<dbReference type="GO" id="GO:0033922">
    <property type="term" value="F:peptidoglycan beta-N-acetylmuramidase activity"/>
    <property type="evidence" value="ECO:0007669"/>
    <property type="project" value="InterPro"/>
</dbReference>
<feature type="domain" description="Peptidoglycan beta-N-acetylmuramidase NamZ N-terminal" evidence="1">
    <location>
        <begin position="15"/>
        <end position="218"/>
    </location>
</feature>
<dbReference type="Gene3D" id="3.90.1150.140">
    <property type="match status" value="1"/>
</dbReference>
<feature type="non-terminal residue" evidence="3">
    <location>
        <position position="1"/>
    </location>
</feature>
<protein>
    <recommendedName>
        <fullName evidence="4">DUF1343 domain-containing protein</fullName>
    </recommendedName>
</protein>
<dbReference type="EMBL" id="UINC01052782">
    <property type="protein sequence ID" value="SVB68510.1"/>
    <property type="molecule type" value="Genomic_DNA"/>
</dbReference>
<reference evidence="3" key="1">
    <citation type="submission" date="2018-05" db="EMBL/GenBank/DDBJ databases">
        <authorList>
            <person name="Lanie J.A."/>
            <person name="Ng W.-L."/>
            <person name="Kazmierczak K.M."/>
            <person name="Andrzejewski T.M."/>
            <person name="Davidsen T.M."/>
            <person name="Wayne K.J."/>
            <person name="Tettelin H."/>
            <person name="Glass J.I."/>
            <person name="Rusch D."/>
            <person name="Podicherti R."/>
            <person name="Tsui H.-C.T."/>
            <person name="Winkler M.E."/>
        </authorList>
    </citation>
    <scope>NUCLEOTIDE SEQUENCE</scope>
</reference>
<organism evidence="3">
    <name type="scientific">marine metagenome</name>
    <dbReference type="NCBI Taxonomy" id="408172"/>
    <lineage>
        <taxon>unclassified sequences</taxon>
        <taxon>metagenomes</taxon>
        <taxon>ecological metagenomes</taxon>
    </lineage>
</organism>
<gene>
    <name evidence="3" type="ORF">METZ01_LOCUS221364</name>
</gene>